<protein>
    <submittedName>
        <fullName evidence="1">Uncharacterized protein</fullName>
    </submittedName>
</protein>
<dbReference type="RefSeq" id="WP_310838424.1">
    <property type="nucleotide sequence ID" value="NZ_JAVLSM010000014.1"/>
</dbReference>
<dbReference type="EMBL" id="JAVRAA010000010">
    <property type="protein sequence ID" value="MDT0338923.1"/>
    <property type="molecule type" value="Genomic_DNA"/>
</dbReference>
<proteinExistence type="predicted"/>
<dbReference type="AlphaFoldDB" id="A0AAE4GAK9"/>
<comment type="caution">
    <text evidence="1">The sequence shown here is derived from an EMBL/GenBank/DDBJ whole genome shotgun (WGS) entry which is preliminary data.</text>
</comment>
<name>A0AAE4GAK9_9BURK</name>
<evidence type="ECO:0000313" key="1">
    <source>
        <dbReference type="EMBL" id="MDT0338923.1"/>
    </source>
</evidence>
<reference evidence="1" key="1">
    <citation type="submission" date="2023-02" db="EMBL/GenBank/DDBJ databases">
        <title>Description of Herbaspirillum huttiense subsp. nephrolepsisexaltata and Herbaspirillum huttiense subsp. lycopersicon.</title>
        <authorList>
            <person name="Poudel M."/>
            <person name="Sharma A."/>
            <person name="Goss E."/>
            <person name="Tapia J.H."/>
            <person name="Harmon C.M."/>
            <person name="Jones J.B."/>
        </authorList>
    </citation>
    <scope>NUCLEOTIDE SEQUENCE</scope>
    <source>
        <strain evidence="1">NC40101</strain>
    </source>
</reference>
<sequence length="136" mass="15762">MSEREYWMRVISDFYLIGEEDLFFLNDLIGLVSYDENDNFLDKSSEKRIDHAIFLANYLLSTGDFEAGVTVASSAKGVGYVKFDGDIKIYFDLIRKDVRANGLDDFETGFRYWISKIKGRRMNSIPPVSLRDLFEN</sequence>
<gene>
    <name evidence="1" type="ORF">RJN63_18955</name>
</gene>
<organism evidence="1">
    <name type="scientific">Herbaspirillum huttiense subsp. nephrolepidis</name>
    <dbReference type="NCBI Taxonomy" id="3075126"/>
    <lineage>
        <taxon>Bacteria</taxon>
        <taxon>Pseudomonadati</taxon>
        <taxon>Pseudomonadota</taxon>
        <taxon>Betaproteobacteria</taxon>
        <taxon>Burkholderiales</taxon>
        <taxon>Oxalobacteraceae</taxon>
        <taxon>Herbaspirillum</taxon>
    </lineage>
</organism>
<accession>A0AAE4GAK9</accession>